<protein>
    <submittedName>
        <fullName evidence="4">FAD-binding oxidoreductase</fullName>
    </submittedName>
</protein>
<evidence type="ECO:0000256" key="2">
    <source>
        <dbReference type="SAM" id="MobiDB-lite"/>
    </source>
</evidence>
<dbReference type="Gene3D" id="3.30.9.10">
    <property type="entry name" value="D-Amino Acid Oxidase, subunit A, domain 2"/>
    <property type="match status" value="1"/>
</dbReference>
<dbReference type="PANTHER" id="PTHR13847:SF275">
    <property type="entry name" value="GAMMA-GLUTAMYLPUTRESCINE OXIDOREDUCTASE"/>
    <property type="match status" value="1"/>
</dbReference>
<dbReference type="InterPro" id="IPR036188">
    <property type="entry name" value="FAD/NAD-bd_sf"/>
</dbReference>
<dbReference type="PANTHER" id="PTHR13847">
    <property type="entry name" value="SARCOSINE DEHYDROGENASE-RELATED"/>
    <property type="match status" value="1"/>
</dbReference>
<feature type="region of interest" description="Disordered" evidence="2">
    <location>
        <begin position="1"/>
        <end position="22"/>
    </location>
</feature>
<dbReference type="InterPro" id="IPR006076">
    <property type="entry name" value="FAD-dep_OxRdtase"/>
</dbReference>
<dbReference type="RefSeq" id="WP_201663855.1">
    <property type="nucleotide sequence ID" value="NZ_JAEQNC010000022.1"/>
</dbReference>
<organism evidence="4 5">
    <name type="scientific">Rhizobium setariae</name>
    <dbReference type="NCBI Taxonomy" id="2801340"/>
    <lineage>
        <taxon>Bacteria</taxon>
        <taxon>Pseudomonadati</taxon>
        <taxon>Pseudomonadota</taxon>
        <taxon>Alphaproteobacteria</taxon>
        <taxon>Hyphomicrobiales</taxon>
        <taxon>Rhizobiaceae</taxon>
        <taxon>Rhizobium/Agrobacterium group</taxon>
        <taxon>Rhizobium</taxon>
    </lineage>
</organism>
<dbReference type="GO" id="GO:0005737">
    <property type="term" value="C:cytoplasm"/>
    <property type="evidence" value="ECO:0007669"/>
    <property type="project" value="TreeGrafter"/>
</dbReference>
<dbReference type="EMBL" id="JAEQNC010000022">
    <property type="protein sequence ID" value="MBL0375307.1"/>
    <property type="molecule type" value="Genomic_DNA"/>
</dbReference>
<dbReference type="Gene3D" id="3.50.50.60">
    <property type="entry name" value="FAD/NAD(P)-binding domain"/>
    <property type="match status" value="1"/>
</dbReference>
<gene>
    <name evidence="4" type="ORF">JJB09_25150</name>
</gene>
<evidence type="ECO:0000256" key="1">
    <source>
        <dbReference type="ARBA" id="ARBA00023002"/>
    </source>
</evidence>
<dbReference type="Proteomes" id="UP000633219">
    <property type="component" value="Unassembled WGS sequence"/>
</dbReference>
<proteinExistence type="predicted"/>
<dbReference type="GO" id="GO:0016491">
    <property type="term" value="F:oxidoreductase activity"/>
    <property type="evidence" value="ECO:0007669"/>
    <property type="project" value="UniProtKB-KW"/>
</dbReference>
<dbReference type="PRINTS" id="PR00420">
    <property type="entry name" value="RNGMNOXGNASE"/>
</dbReference>
<evidence type="ECO:0000313" key="4">
    <source>
        <dbReference type="EMBL" id="MBL0375307.1"/>
    </source>
</evidence>
<feature type="domain" description="FAD dependent oxidoreductase" evidence="3">
    <location>
        <begin position="32"/>
        <end position="386"/>
    </location>
</feature>
<keyword evidence="1" id="KW-0560">Oxidoreductase</keyword>
<dbReference type="Pfam" id="PF01266">
    <property type="entry name" value="DAO"/>
    <property type="match status" value="1"/>
</dbReference>
<dbReference type="AlphaFoldDB" id="A0A937CRV1"/>
<dbReference type="SUPFAM" id="SSF51905">
    <property type="entry name" value="FAD/NAD(P)-binding domain"/>
    <property type="match status" value="1"/>
</dbReference>
<evidence type="ECO:0000313" key="5">
    <source>
        <dbReference type="Proteomes" id="UP000633219"/>
    </source>
</evidence>
<accession>A0A937CRV1</accession>
<sequence length="430" mass="45369">MGHTDNQKNLWTFSAPPAPATGPVSQNLNTTVAIVGGGFTGLSAALHLAQTGVDCVVLEAIQIGHGGSGRNVGLVNAGMWLPPDDVVAALGQETGNRLLDELGAGPGLVFDLIEKHGIDCEAVRNGTLHLAVGEAGVKDIAGRARQWQQRGAPVEALPASEAARLTGAQGFHGALLDRRAGTVQPLGYARGLAAAAMKAGAKIYTGSPVTSARQQNGTIVLTTAGGTITAEKLIVASNVYSSVVPGMNWSDHSQELAILNYFQFATNPLPANVISRILPEEHGTWDTGLVMTSFRRDKAGRLIFGSIGALDGVSTATHRAFARRSVKALFPFIGDFDLEYWWDGKIGMTTNSLPVFHQPAENIWSITGYNGRGIAPGTVFGRALAHVVQGERTAMALTTSPVTPDPMRGMKTLFYKSGALAKHFIDRRFG</sequence>
<name>A0A937CRV1_9HYPH</name>
<reference evidence="4" key="1">
    <citation type="submission" date="2021-01" db="EMBL/GenBank/DDBJ databases">
        <title>Rhizobium sp. strain KVB221 16S ribosomal RNA gene Genome sequencing and assembly.</title>
        <authorList>
            <person name="Kang M."/>
        </authorList>
    </citation>
    <scope>NUCLEOTIDE SEQUENCE</scope>
    <source>
        <strain evidence="4">KVB221</strain>
    </source>
</reference>
<comment type="caution">
    <text evidence="4">The sequence shown here is derived from an EMBL/GenBank/DDBJ whole genome shotgun (WGS) entry which is preliminary data.</text>
</comment>
<evidence type="ECO:0000259" key="3">
    <source>
        <dbReference type="Pfam" id="PF01266"/>
    </source>
</evidence>
<keyword evidence="5" id="KW-1185">Reference proteome</keyword>